<dbReference type="AlphaFoldDB" id="A0ABD0JY40"/>
<dbReference type="EMBL" id="JACVVK020000292">
    <property type="protein sequence ID" value="KAK7479922.1"/>
    <property type="molecule type" value="Genomic_DNA"/>
</dbReference>
<accession>A0ABD0JY40</accession>
<sequence length="129" mass="14416">NDLFQDCITRVDLTNTAVTQLCAVRCGSISRSLQGQPSLACIWQKKTACFNTACLPKGSRDLRRKTSSLGDEVRKLIQGEPRKPTDTYITVRKALEEIPRPDDFAGIKCVQRQRAKRPAAEHKTNKAKS</sequence>
<organism evidence="1 2">
    <name type="scientific">Batillaria attramentaria</name>
    <dbReference type="NCBI Taxonomy" id="370345"/>
    <lineage>
        <taxon>Eukaryota</taxon>
        <taxon>Metazoa</taxon>
        <taxon>Spiralia</taxon>
        <taxon>Lophotrochozoa</taxon>
        <taxon>Mollusca</taxon>
        <taxon>Gastropoda</taxon>
        <taxon>Caenogastropoda</taxon>
        <taxon>Sorbeoconcha</taxon>
        <taxon>Cerithioidea</taxon>
        <taxon>Batillariidae</taxon>
        <taxon>Batillaria</taxon>
    </lineage>
</organism>
<evidence type="ECO:0000313" key="1">
    <source>
        <dbReference type="EMBL" id="KAK7479922.1"/>
    </source>
</evidence>
<proteinExistence type="predicted"/>
<protein>
    <submittedName>
        <fullName evidence="1">Uncharacterized protein</fullName>
    </submittedName>
</protein>
<dbReference type="Proteomes" id="UP001519460">
    <property type="component" value="Unassembled WGS sequence"/>
</dbReference>
<gene>
    <name evidence="1" type="ORF">BaRGS_00028830</name>
</gene>
<feature type="non-terminal residue" evidence="1">
    <location>
        <position position="1"/>
    </location>
</feature>
<reference evidence="1 2" key="1">
    <citation type="journal article" date="2023" name="Sci. Data">
        <title>Genome assembly of the Korean intertidal mud-creeper Batillaria attramentaria.</title>
        <authorList>
            <person name="Patra A.K."/>
            <person name="Ho P.T."/>
            <person name="Jun S."/>
            <person name="Lee S.J."/>
            <person name="Kim Y."/>
            <person name="Won Y.J."/>
        </authorList>
    </citation>
    <scope>NUCLEOTIDE SEQUENCE [LARGE SCALE GENOMIC DNA]</scope>
    <source>
        <strain evidence="1">Wonlab-2016</strain>
    </source>
</reference>
<name>A0ABD0JY40_9CAEN</name>
<keyword evidence="2" id="KW-1185">Reference proteome</keyword>
<evidence type="ECO:0000313" key="2">
    <source>
        <dbReference type="Proteomes" id="UP001519460"/>
    </source>
</evidence>
<comment type="caution">
    <text evidence="1">The sequence shown here is derived from an EMBL/GenBank/DDBJ whole genome shotgun (WGS) entry which is preliminary data.</text>
</comment>